<dbReference type="AlphaFoldDB" id="A0A319CMG7"/>
<dbReference type="OrthoDB" id="4511102at2759"/>
<accession>A0A319CMG7</accession>
<dbReference type="GeneID" id="37133856"/>
<proteinExistence type="predicted"/>
<gene>
    <name evidence="1" type="ORF">BO82DRAFT_275431</name>
</gene>
<name>A0A319CMG7_9EURO</name>
<evidence type="ECO:0000313" key="2">
    <source>
        <dbReference type="Proteomes" id="UP000248340"/>
    </source>
</evidence>
<dbReference type="Proteomes" id="UP000248340">
    <property type="component" value="Unassembled WGS sequence"/>
</dbReference>
<dbReference type="VEuPathDB" id="FungiDB:BO82DRAFT_275431"/>
<sequence length="130" mass="15235">MSRLTSNHFIEGVMAWKYSQGLTDGMDYLVQYYSLRGFTKNDVVISTINTNNFYPTLLAQLSQDCAVFPPSYQLQVYGSEPTNRIESPIRILFRKTAYLAYQLIRPWRGCFHSHLELEAIFWAQYRHLLV</sequence>
<dbReference type="EMBL" id="KZ821680">
    <property type="protein sequence ID" value="PYH85241.1"/>
    <property type="molecule type" value="Genomic_DNA"/>
</dbReference>
<protein>
    <submittedName>
        <fullName evidence="1">Uncharacterized protein</fullName>
    </submittedName>
</protein>
<keyword evidence="2" id="KW-1185">Reference proteome</keyword>
<reference evidence="1 2" key="1">
    <citation type="submission" date="2016-12" db="EMBL/GenBank/DDBJ databases">
        <title>The genomes of Aspergillus section Nigri reveals drivers in fungal speciation.</title>
        <authorList>
            <consortium name="DOE Joint Genome Institute"/>
            <person name="Vesth T.C."/>
            <person name="Nybo J."/>
            <person name="Theobald S."/>
            <person name="Brandl J."/>
            <person name="Frisvad J.C."/>
            <person name="Nielsen K.F."/>
            <person name="Lyhne E.K."/>
            <person name="Kogle M.E."/>
            <person name="Kuo A."/>
            <person name="Riley R."/>
            <person name="Clum A."/>
            <person name="Nolan M."/>
            <person name="Lipzen A."/>
            <person name="Salamov A."/>
            <person name="Henrissat B."/>
            <person name="Wiebenga A."/>
            <person name="De Vries R.P."/>
            <person name="Grigoriev I.V."/>
            <person name="Mortensen U.H."/>
            <person name="Andersen M.R."/>
            <person name="Baker S.E."/>
        </authorList>
    </citation>
    <scope>NUCLEOTIDE SEQUENCE [LARGE SCALE GENOMIC DNA]</scope>
    <source>
        <strain evidence="1 2">CBS 121591</strain>
    </source>
</reference>
<organism evidence="1 2">
    <name type="scientific">Aspergillus uvarum CBS 121591</name>
    <dbReference type="NCBI Taxonomy" id="1448315"/>
    <lineage>
        <taxon>Eukaryota</taxon>
        <taxon>Fungi</taxon>
        <taxon>Dikarya</taxon>
        <taxon>Ascomycota</taxon>
        <taxon>Pezizomycotina</taxon>
        <taxon>Eurotiomycetes</taxon>
        <taxon>Eurotiomycetidae</taxon>
        <taxon>Eurotiales</taxon>
        <taxon>Aspergillaceae</taxon>
        <taxon>Aspergillus</taxon>
        <taxon>Aspergillus subgen. Circumdati</taxon>
    </lineage>
</organism>
<dbReference type="RefSeq" id="XP_025495441.1">
    <property type="nucleotide sequence ID" value="XM_025631115.1"/>
</dbReference>
<evidence type="ECO:0000313" key="1">
    <source>
        <dbReference type="EMBL" id="PYH85241.1"/>
    </source>
</evidence>